<dbReference type="InterPro" id="IPR018060">
    <property type="entry name" value="HTH_AraC"/>
</dbReference>
<dbReference type="AlphaFoldDB" id="A0A9D1AM60"/>
<dbReference type="Pfam" id="PF02311">
    <property type="entry name" value="AraC_binding"/>
    <property type="match status" value="1"/>
</dbReference>
<dbReference type="Proteomes" id="UP000824242">
    <property type="component" value="Unassembled WGS sequence"/>
</dbReference>
<dbReference type="Gene3D" id="1.10.10.60">
    <property type="entry name" value="Homeodomain-like"/>
    <property type="match status" value="2"/>
</dbReference>
<keyword evidence="1" id="KW-0805">Transcription regulation</keyword>
<dbReference type="EMBL" id="DVGZ01000052">
    <property type="protein sequence ID" value="HIR47051.1"/>
    <property type="molecule type" value="Genomic_DNA"/>
</dbReference>
<protein>
    <submittedName>
        <fullName evidence="5">Helix-turn-helix domain-containing protein</fullName>
    </submittedName>
</protein>
<gene>
    <name evidence="5" type="ORF">IAB89_05255</name>
</gene>
<keyword evidence="2" id="KW-0238">DNA-binding</keyword>
<dbReference type="SMART" id="SM00342">
    <property type="entry name" value="HTH_ARAC"/>
    <property type="match status" value="1"/>
</dbReference>
<proteinExistence type="predicted"/>
<dbReference type="InterPro" id="IPR009057">
    <property type="entry name" value="Homeodomain-like_sf"/>
</dbReference>
<dbReference type="Gene3D" id="2.60.120.10">
    <property type="entry name" value="Jelly Rolls"/>
    <property type="match status" value="1"/>
</dbReference>
<dbReference type="PROSITE" id="PS01124">
    <property type="entry name" value="HTH_ARAC_FAMILY_2"/>
    <property type="match status" value="1"/>
</dbReference>
<dbReference type="SUPFAM" id="SSF51182">
    <property type="entry name" value="RmlC-like cupins"/>
    <property type="match status" value="1"/>
</dbReference>
<evidence type="ECO:0000256" key="1">
    <source>
        <dbReference type="ARBA" id="ARBA00023015"/>
    </source>
</evidence>
<dbReference type="Pfam" id="PF12833">
    <property type="entry name" value="HTH_18"/>
    <property type="match status" value="1"/>
</dbReference>
<evidence type="ECO:0000256" key="2">
    <source>
        <dbReference type="ARBA" id="ARBA00023125"/>
    </source>
</evidence>
<dbReference type="PANTHER" id="PTHR43280:SF28">
    <property type="entry name" value="HTH-TYPE TRANSCRIPTIONAL ACTIVATOR RHAS"/>
    <property type="match status" value="1"/>
</dbReference>
<dbReference type="GO" id="GO:0043565">
    <property type="term" value="F:sequence-specific DNA binding"/>
    <property type="evidence" value="ECO:0007669"/>
    <property type="project" value="InterPro"/>
</dbReference>
<dbReference type="InterPro" id="IPR014710">
    <property type="entry name" value="RmlC-like_jellyroll"/>
</dbReference>
<dbReference type="PRINTS" id="PR00032">
    <property type="entry name" value="HTHARAC"/>
</dbReference>
<evidence type="ECO:0000313" key="6">
    <source>
        <dbReference type="Proteomes" id="UP000824242"/>
    </source>
</evidence>
<evidence type="ECO:0000259" key="4">
    <source>
        <dbReference type="PROSITE" id="PS01124"/>
    </source>
</evidence>
<organism evidence="5 6">
    <name type="scientific">Candidatus Caccousia avicola</name>
    <dbReference type="NCBI Taxonomy" id="2840721"/>
    <lineage>
        <taxon>Bacteria</taxon>
        <taxon>Bacillati</taxon>
        <taxon>Bacillota</taxon>
        <taxon>Clostridia</taxon>
        <taxon>Eubacteriales</taxon>
        <taxon>Oscillospiraceae</taxon>
        <taxon>Oscillospiraceae incertae sedis</taxon>
        <taxon>Candidatus Caccousia</taxon>
    </lineage>
</organism>
<evidence type="ECO:0000256" key="3">
    <source>
        <dbReference type="ARBA" id="ARBA00023163"/>
    </source>
</evidence>
<dbReference type="InterPro" id="IPR003313">
    <property type="entry name" value="AraC-bd"/>
</dbReference>
<sequence length="324" mass="36850">MNQDLLDRLRKITAEERALLETGGGIRRERYSSEGEFTVDSDRVIGPGRLMDVSTHTRFAYFPQHRHNYVEIMYVCAGSITHILNGEKTVVLREGDLLFLNQSCRHEILPAGEEDIGVNIIVLPQFFHTAFGMLGKGNSMSDFLLHCLTQEDPAPLSLQFHTAGLLPVQNLIENLIWSAVYHDDPDSRLNQLTMGLLLQQLLRHAERLSTDSAGMDKIVLRALRYIDDHYADASLEEFSRAVHRPLAEISRAVHRETGSTFKELLQKKRFQEAASLLQNTSLPVSDVAYAVGYSNTSYFHRRFREIFGVSPREYREIPASDPHK</sequence>
<reference evidence="5" key="2">
    <citation type="journal article" date="2021" name="PeerJ">
        <title>Extensive microbial diversity within the chicken gut microbiome revealed by metagenomics and culture.</title>
        <authorList>
            <person name="Gilroy R."/>
            <person name="Ravi A."/>
            <person name="Getino M."/>
            <person name="Pursley I."/>
            <person name="Horton D.L."/>
            <person name="Alikhan N.F."/>
            <person name="Baker D."/>
            <person name="Gharbi K."/>
            <person name="Hall N."/>
            <person name="Watson M."/>
            <person name="Adriaenssens E.M."/>
            <person name="Foster-Nyarko E."/>
            <person name="Jarju S."/>
            <person name="Secka A."/>
            <person name="Antonio M."/>
            <person name="Oren A."/>
            <person name="Chaudhuri R.R."/>
            <person name="La Ragione R."/>
            <person name="Hildebrand F."/>
            <person name="Pallen M.J."/>
        </authorList>
    </citation>
    <scope>NUCLEOTIDE SEQUENCE</scope>
    <source>
        <strain evidence="5">ChiSxjej1B13-7958</strain>
    </source>
</reference>
<dbReference type="InterPro" id="IPR020449">
    <property type="entry name" value="Tscrpt_reg_AraC-type_HTH"/>
</dbReference>
<dbReference type="SUPFAM" id="SSF46689">
    <property type="entry name" value="Homeodomain-like"/>
    <property type="match status" value="1"/>
</dbReference>
<feature type="domain" description="HTH araC/xylS-type" evidence="4">
    <location>
        <begin position="220"/>
        <end position="317"/>
    </location>
</feature>
<accession>A0A9D1AM60</accession>
<reference evidence="5" key="1">
    <citation type="submission" date="2020-10" db="EMBL/GenBank/DDBJ databases">
        <authorList>
            <person name="Gilroy R."/>
        </authorList>
    </citation>
    <scope>NUCLEOTIDE SEQUENCE</scope>
    <source>
        <strain evidence="5">ChiSxjej1B13-7958</strain>
    </source>
</reference>
<evidence type="ECO:0000313" key="5">
    <source>
        <dbReference type="EMBL" id="HIR47051.1"/>
    </source>
</evidence>
<dbReference type="PANTHER" id="PTHR43280">
    <property type="entry name" value="ARAC-FAMILY TRANSCRIPTIONAL REGULATOR"/>
    <property type="match status" value="1"/>
</dbReference>
<keyword evidence="3" id="KW-0804">Transcription</keyword>
<comment type="caution">
    <text evidence="5">The sequence shown here is derived from an EMBL/GenBank/DDBJ whole genome shotgun (WGS) entry which is preliminary data.</text>
</comment>
<name>A0A9D1AM60_9FIRM</name>
<dbReference type="InterPro" id="IPR011051">
    <property type="entry name" value="RmlC_Cupin_sf"/>
</dbReference>
<dbReference type="GO" id="GO:0003700">
    <property type="term" value="F:DNA-binding transcription factor activity"/>
    <property type="evidence" value="ECO:0007669"/>
    <property type="project" value="InterPro"/>
</dbReference>